<proteinExistence type="inferred from homology"/>
<dbReference type="RefSeq" id="WP_096654725.1">
    <property type="nucleotide sequence ID" value="NZ_NWUX01000028.1"/>
</dbReference>
<gene>
    <name evidence="4" type="ORF">CPA45_20225</name>
</gene>
<comment type="similarity">
    <text evidence="2">Belongs to the histone H1/H5 family. HCT subfamily.</text>
</comment>
<dbReference type="GO" id="GO:0030261">
    <property type="term" value="P:chromosome condensation"/>
    <property type="evidence" value="ECO:0007669"/>
    <property type="project" value="InterPro"/>
</dbReference>
<feature type="region of interest" description="Disordered" evidence="3">
    <location>
        <begin position="160"/>
        <end position="254"/>
    </location>
</feature>
<dbReference type="Pfam" id="PF07382">
    <property type="entry name" value="HC2"/>
    <property type="match status" value="1"/>
</dbReference>
<evidence type="ECO:0000313" key="4">
    <source>
        <dbReference type="EMBL" id="PCF93851.1"/>
    </source>
</evidence>
<dbReference type="InterPro" id="IPR009970">
    <property type="entry name" value="HC2"/>
</dbReference>
<keyword evidence="5" id="KW-1185">Reference proteome</keyword>
<evidence type="ECO:0000256" key="2">
    <source>
        <dbReference type="ARBA" id="ARBA00008424"/>
    </source>
</evidence>
<feature type="compositionally biased region" description="Basic residues" evidence="3">
    <location>
        <begin position="178"/>
        <end position="230"/>
    </location>
</feature>
<evidence type="ECO:0000313" key="5">
    <source>
        <dbReference type="Proteomes" id="UP000218677"/>
    </source>
</evidence>
<evidence type="ECO:0000256" key="1">
    <source>
        <dbReference type="ARBA" id="ARBA00002344"/>
    </source>
</evidence>
<name>A0A2A4HIC1_9GAMM</name>
<comment type="function">
    <text evidence="1">Might have a role in establishing the nucleoid structure of elementary bodies.</text>
</comment>
<sequence>MNIANADKFDVDLDRVKAVFICNTPLHVYNALQAANNWGLDTRQCILVLKLISNNLTLDRSLESFVEWKDVVWIDPFPLPPRIKKKGNRKRIIQYRFFKEWQEKLNQAKGCRYVFLCHNRQQENKVIASFVEAKELVWLEDGTLSYFLWQEERVIPPQVRESRKKKNLSSKNPVAKKPVAKKPVAKKPVAKKPVAKKPVAKKPVAKKPVAKKPVAKKPVAKKPVAKKPVAKKPVAAKKSVAKKPVAKRPAVRRK</sequence>
<dbReference type="Proteomes" id="UP000218677">
    <property type="component" value="Unassembled WGS sequence"/>
</dbReference>
<protein>
    <submittedName>
        <fullName evidence="4">Uncharacterized protein</fullName>
    </submittedName>
</protein>
<comment type="caution">
    <text evidence="4">The sequence shown here is derived from an EMBL/GenBank/DDBJ whole genome shotgun (WGS) entry which is preliminary data.</text>
</comment>
<dbReference type="AlphaFoldDB" id="A0A2A4HIC1"/>
<dbReference type="EMBL" id="NWUX01000028">
    <property type="protein sequence ID" value="PCF93851.1"/>
    <property type="molecule type" value="Genomic_DNA"/>
</dbReference>
<evidence type="ECO:0000256" key="3">
    <source>
        <dbReference type="SAM" id="MobiDB-lite"/>
    </source>
</evidence>
<organism evidence="4 5">
    <name type="scientific">Vreelandella nigrificans</name>
    <dbReference type="NCBI Taxonomy" id="2042704"/>
    <lineage>
        <taxon>Bacteria</taxon>
        <taxon>Pseudomonadati</taxon>
        <taxon>Pseudomonadota</taxon>
        <taxon>Gammaproteobacteria</taxon>
        <taxon>Oceanospirillales</taxon>
        <taxon>Halomonadaceae</taxon>
        <taxon>Vreelandella</taxon>
    </lineage>
</organism>
<reference evidence="5" key="1">
    <citation type="submission" date="2017-09" db="EMBL/GenBank/DDBJ databases">
        <authorList>
            <person name="Cho G.-S."/>
            <person name="Oguntoyinbo F.A."/>
            <person name="Cnockaert M."/>
            <person name="Kabisch J."/>
            <person name="Neve H."/>
            <person name="Bockelmann W."/>
            <person name="Wenning M."/>
            <person name="Franz C.M."/>
            <person name="Vandamme P."/>
        </authorList>
    </citation>
    <scope>NUCLEOTIDE SEQUENCE [LARGE SCALE GENOMIC DNA]</scope>
    <source>
        <strain evidence="5">MBT G8648</strain>
    </source>
</reference>
<feature type="compositionally biased region" description="Basic residues" evidence="3">
    <location>
        <begin position="239"/>
        <end position="254"/>
    </location>
</feature>
<dbReference type="GO" id="GO:0030527">
    <property type="term" value="F:structural constituent of chromatin"/>
    <property type="evidence" value="ECO:0007669"/>
    <property type="project" value="InterPro"/>
</dbReference>
<dbReference type="OrthoDB" id="6169416at2"/>
<accession>A0A2A4HIC1</accession>
<dbReference type="GO" id="GO:0003677">
    <property type="term" value="F:DNA binding"/>
    <property type="evidence" value="ECO:0007669"/>
    <property type="project" value="InterPro"/>
</dbReference>